<dbReference type="Proteomes" id="UP000824031">
    <property type="component" value="Unassembled WGS sequence"/>
</dbReference>
<gene>
    <name evidence="1" type="ORF">H9810_01410</name>
</gene>
<accession>A0A9D2F1U8</accession>
<organism evidence="1 2">
    <name type="scientific">Candidatus Gemmiger excrementavium</name>
    <dbReference type="NCBI Taxonomy" id="2838608"/>
    <lineage>
        <taxon>Bacteria</taxon>
        <taxon>Bacillati</taxon>
        <taxon>Bacillota</taxon>
        <taxon>Clostridia</taxon>
        <taxon>Eubacteriales</taxon>
        <taxon>Gemmiger</taxon>
    </lineage>
</organism>
<evidence type="ECO:0000313" key="2">
    <source>
        <dbReference type="Proteomes" id="UP000824031"/>
    </source>
</evidence>
<proteinExistence type="predicted"/>
<reference evidence="1" key="2">
    <citation type="submission" date="2021-04" db="EMBL/GenBank/DDBJ databases">
        <authorList>
            <person name="Gilroy R."/>
        </authorList>
    </citation>
    <scope>NUCLEOTIDE SEQUENCE</scope>
    <source>
        <strain evidence="1">3436</strain>
    </source>
</reference>
<dbReference type="EMBL" id="DXBO01000022">
    <property type="protein sequence ID" value="HIZ47365.1"/>
    <property type="molecule type" value="Genomic_DNA"/>
</dbReference>
<protein>
    <submittedName>
        <fullName evidence="1">Uncharacterized protein</fullName>
    </submittedName>
</protein>
<reference evidence="1" key="1">
    <citation type="journal article" date="2021" name="PeerJ">
        <title>Extensive microbial diversity within the chicken gut microbiome revealed by metagenomics and culture.</title>
        <authorList>
            <person name="Gilroy R."/>
            <person name="Ravi A."/>
            <person name="Getino M."/>
            <person name="Pursley I."/>
            <person name="Horton D.L."/>
            <person name="Alikhan N.F."/>
            <person name="Baker D."/>
            <person name="Gharbi K."/>
            <person name="Hall N."/>
            <person name="Watson M."/>
            <person name="Adriaenssens E.M."/>
            <person name="Foster-Nyarko E."/>
            <person name="Jarju S."/>
            <person name="Secka A."/>
            <person name="Antonio M."/>
            <person name="Oren A."/>
            <person name="Chaudhuri R.R."/>
            <person name="La Ragione R."/>
            <person name="Hildebrand F."/>
            <person name="Pallen M.J."/>
        </authorList>
    </citation>
    <scope>NUCLEOTIDE SEQUENCE</scope>
    <source>
        <strain evidence="1">3436</strain>
    </source>
</reference>
<comment type="caution">
    <text evidence="1">The sequence shown here is derived from an EMBL/GenBank/DDBJ whole genome shotgun (WGS) entry which is preliminary data.</text>
</comment>
<sequence length="66" mass="7540">MTYEEITAAFQHGRPDADLLLHETVEAILNDHWCDRIKLDKIRCAYAAAKAGQAARDAEFYKNMEV</sequence>
<evidence type="ECO:0000313" key="1">
    <source>
        <dbReference type="EMBL" id="HIZ47365.1"/>
    </source>
</evidence>
<name>A0A9D2F1U8_9FIRM</name>
<dbReference type="AlphaFoldDB" id="A0A9D2F1U8"/>